<evidence type="ECO:0000256" key="4">
    <source>
        <dbReference type="ARBA" id="ARBA00023136"/>
    </source>
</evidence>
<keyword evidence="7" id="KW-1185">Reference proteome</keyword>
<evidence type="ECO:0000256" key="1">
    <source>
        <dbReference type="ARBA" id="ARBA00004127"/>
    </source>
</evidence>
<evidence type="ECO:0000256" key="5">
    <source>
        <dbReference type="SAM" id="Phobius"/>
    </source>
</evidence>
<dbReference type="InterPro" id="IPR007318">
    <property type="entry name" value="Phopholipid_MeTrfase"/>
</dbReference>
<feature type="transmembrane region" description="Helical" evidence="5">
    <location>
        <begin position="75"/>
        <end position="94"/>
    </location>
</feature>
<evidence type="ECO:0000313" key="7">
    <source>
        <dbReference type="Proteomes" id="UP001302274"/>
    </source>
</evidence>
<dbReference type="EC" id="2.1.1.334" evidence="6"/>
<comment type="subcellular location">
    <subcellularLocation>
        <location evidence="1">Endomembrane system</location>
        <topology evidence="1">Multi-pass membrane protein</topology>
    </subcellularLocation>
</comment>
<dbReference type="GO" id="GO:0032259">
    <property type="term" value="P:methylation"/>
    <property type="evidence" value="ECO:0007669"/>
    <property type="project" value="UniProtKB-KW"/>
</dbReference>
<protein>
    <submittedName>
        <fullName evidence="6">Isoprenylcysteine carboxylmethyltransferase family protein</fullName>
        <ecNumber evidence="6">2.1.1.100</ecNumber>
        <ecNumber evidence="6">2.1.1.334</ecNumber>
    </submittedName>
</protein>
<evidence type="ECO:0000313" key="6">
    <source>
        <dbReference type="EMBL" id="MEA9356963.1"/>
    </source>
</evidence>
<gene>
    <name evidence="6" type="ORF">SHI21_12130</name>
</gene>
<keyword evidence="4 5" id="KW-0472">Membrane</keyword>
<keyword evidence="6" id="KW-0489">Methyltransferase</keyword>
<proteinExistence type="predicted"/>
<dbReference type="PANTHER" id="PTHR43847:SF1">
    <property type="entry name" value="BLL3993 PROTEIN"/>
    <property type="match status" value="1"/>
</dbReference>
<feature type="transmembrane region" description="Helical" evidence="5">
    <location>
        <begin position="45"/>
        <end position="63"/>
    </location>
</feature>
<dbReference type="GO" id="GO:0004671">
    <property type="term" value="F:protein C-terminal S-isoprenylcysteine carboxyl O-methyltransferase activity"/>
    <property type="evidence" value="ECO:0007669"/>
    <property type="project" value="UniProtKB-EC"/>
</dbReference>
<feature type="transmembrane region" description="Helical" evidence="5">
    <location>
        <begin position="137"/>
        <end position="162"/>
    </location>
</feature>
<dbReference type="EMBL" id="JAYGJQ010000002">
    <property type="protein sequence ID" value="MEA9356963.1"/>
    <property type="molecule type" value="Genomic_DNA"/>
</dbReference>
<dbReference type="InterPro" id="IPR052527">
    <property type="entry name" value="Metal_cation-efflux_comp"/>
</dbReference>
<dbReference type="EC" id="2.1.1.100" evidence="6"/>
<sequence length="188" mass="21842">MVLGFFIIFFCMAFVLPTVRVYRANGVVPITFKNSESAHDLIGSYMKLLFVLIFISALSYEFFKFTEFFNHEHTTLAGWILMILSLIFMCAAQVQMKDSWRIGIDDKQVTELRTHGIFSFTRNPIFAATIVALSGNFLVYSTALNLMILVLGIVLVTIQIRLEEEHLYKIHKEKYADYKNKVQRRLFF</sequence>
<dbReference type="Proteomes" id="UP001302274">
    <property type="component" value="Unassembled WGS sequence"/>
</dbReference>
<comment type="caution">
    <text evidence="6">The sequence shown here is derived from an EMBL/GenBank/DDBJ whole genome shotgun (WGS) entry which is preliminary data.</text>
</comment>
<dbReference type="Pfam" id="PF04191">
    <property type="entry name" value="PEMT"/>
    <property type="match status" value="1"/>
</dbReference>
<dbReference type="PANTHER" id="PTHR43847">
    <property type="entry name" value="BLL3993 PROTEIN"/>
    <property type="match status" value="1"/>
</dbReference>
<keyword evidence="2 5" id="KW-0812">Transmembrane</keyword>
<name>A0ABU5VX88_9BACT</name>
<dbReference type="RefSeq" id="WP_323576857.1">
    <property type="nucleotide sequence ID" value="NZ_JAYGJQ010000002.1"/>
</dbReference>
<organism evidence="6 7">
    <name type="scientific">Bacteriovorax antarcticus</name>
    <dbReference type="NCBI Taxonomy" id="3088717"/>
    <lineage>
        <taxon>Bacteria</taxon>
        <taxon>Pseudomonadati</taxon>
        <taxon>Bdellovibrionota</taxon>
        <taxon>Bacteriovoracia</taxon>
        <taxon>Bacteriovoracales</taxon>
        <taxon>Bacteriovoracaceae</taxon>
        <taxon>Bacteriovorax</taxon>
    </lineage>
</organism>
<keyword evidence="3 5" id="KW-1133">Transmembrane helix</keyword>
<accession>A0ABU5VX88</accession>
<keyword evidence="6" id="KW-0808">Transferase</keyword>
<evidence type="ECO:0000256" key="3">
    <source>
        <dbReference type="ARBA" id="ARBA00022989"/>
    </source>
</evidence>
<evidence type="ECO:0000256" key="2">
    <source>
        <dbReference type="ARBA" id="ARBA00022692"/>
    </source>
</evidence>
<reference evidence="6 7" key="1">
    <citation type="submission" date="2023-11" db="EMBL/GenBank/DDBJ databases">
        <title>A Novel Polar Bacteriovorax (B. antarcticus) Isolated from the Biocrust in Antarctica.</title>
        <authorList>
            <person name="Mun W."/>
            <person name="Choi S.Y."/>
            <person name="Mitchell R.J."/>
        </authorList>
    </citation>
    <scope>NUCLEOTIDE SEQUENCE [LARGE SCALE GENOMIC DNA]</scope>
    <source>
        <strain evidence="6 7">PP10</strain>
    </source>
</reference>
<dbReference type="Gene3D" id="1.20.120.1630">
    <property type="match status" value="1"/>
</dbReference>